<reference evidence="2" key="3">
    <citation type="submission" date="2018-07" db="EMBL/GenBank/DDBJ databases">
        <title>WGS assembly of Glycine max.</title>
        <authorList>
            <person name="Schmutz J."/>
            <person name="Cannon S."/>
            <person name="Schlueter J."/>
            <person name="Ma J."/>
            <person name="Mitros T."/>
            <person name="Nelson W."/>
            <person name="Hyten D."/>
            <person name="Song Q."/>
            <person name="Thelen J."/>
            <person name="Cheng J."/>
            <person name="Xu D."/>
            <person name="Hellsten U."/>
            <person name="May G."/>
            <person name="Yu Y."/>
            <person name="Sakurai T."/>
            <person name="Umezawa T."/>
            <person name="Bhattacharyya M."/>
            <person name="Sandhu D."/>
            <person name="Valliyodan B."/>
            <person name="Lindquist E."/>
            <person name="Peto M."/>
            <person name="Grant D."/>
            <person name="Shu S."/>
            <person name="Goodstein D."/>
            <person name="Barry K."/>
            <person name="Futrell-Griggs M."/>
            <person name="Abernathy B."/>
            <person name="Du J."/>
            <person name="Tian Z."/>
            <person name="Zhu L."/>
            <person name="Gill N."/>
            <person name="Joshi T."/>
            <person name="Libault M."/>
            <person name="Sethuraman A."/>
            <person name="Zhang X."/>
            <person name="Shinozaki K."/>
            <person name="Nguyen H."/>
            <person name="Wing R."/>
            <person name="Cregan P."/>
            <person name="Specht J."/>
            <person name="Grimwood J."/>
            <person name="Rokhsar D."/>
            <person name="Stacey G."/>
            <person name="Shoemaker R."/>
            <person name="Jackson S."/>
        </authorList>
    </citation>
    <scope>NUCLEOTIDE SEQUENCE</scope>
    <source>
        <tissue evidence="2">Callus</tissue>
    </source>
</reference>
<accession>A0A0R0H3R0</accession>
<dbReference type="EMBL" id="CM000845">
    <property type="protein sequence ID" value="KRH25254.1"/>
    <property type="molecule type" value="Genomic_DNA"/>
</dbReference>
<dbReference type="Gramene" id="KRH25254">
    <property type="protein sequence ID" value="KRH25254"/>
    <property type="gene ID" value="GLYMA_12G090200"/>
</dbReference>
<reference evidence="2 3" key="1">
    <citation type="journal article" date="2010" name="Nature">
        <title>Genome sequence of the palaeopolyploid soybean.</title>
        <authorList>
            <person name="Schmutz J."/>
            <person name="Cannon S.B."/>
            <person name="Schlueter J."/>
            <person name="Ma J."/>
            <person name="Mitros T."/>
            <person name="Nelson W."/>
            <person name="Hyten D.L."/>
            <person name="Song Q."/>
            <person name="Thelen J.J."/>
            <person name="Cheng J."/>
            <person name="Xu D."/>
            <person name="Hellsten U."/>
            <person name="May G.D."/>
            <person name="Yu Y."/>
            <person name="Sakurai T."/>
            <person name="Umezawa T."/>
            <person name="Bhattacharyya M.K."/>
            <person name="Sandhu D."/>
            <person name="Valliyodan B."/>
            <person name="Lindquist E."/>
            <person name="Peto M."/>
            <person name="Grant D."/>
            <person name="Shu S."/>
            <person name="Goodstein D."/>
            <person name="Barry K."/>
            <person name="Futrell-Griggs M."/>
            <person name="Abernathy B."/>
            <person name="Du J."/>
            <person name="Tian Z."/>
            <person name="Zhu L."/>
            <person name="Gill N."/>
            <person name="Joshi T."/>
            <person name="Libault M."/>
            <person name="Sethuraman A."/>
            <person name="Zhang X.-C."/>
            <person name="Shinozaki K."/>
            <person name="Nguyen H.T."/>
            <person name="Wing R.A."/>
            <person name="Cregan P."/>
            <person name="Specht J."/>
            <person name="Grimwood J."/>
            <person name="Rokhsar D."/>
            <person name="Stacey G."/>
            <person name="Shoemaker R.C."/>
            <person name="Jackson S.A."/>
        </authorList>
    </citation>
    <scope>NUCLEOTIDE SEQUENCE</scope>
    <source>
        <strain evidence="3">cv. Williams 82</strain>
        <tissue evidence="2">Callus</tissue>
    </source>
</reference>
<dbReference type="InParanoid" id="A0A0R0H3R0"/>
<gene>
    <name evidence="2" type="ORF">GLYMA_12G090200</name>
</gene>
<dbReference type="SMR" id="A0A0R0H3R0"/>
<feature type="region of interest" description="Disordered" evidence="1">
    <location>
        <begin position="36"/>
        <end position="57"/>
    </location>
</feature>
<sequence length="81" mass="8619">MAREAGEACSQGKVTVTQGERNDIFFDNWWVGPQTEAKQNAGSGASVTDAKTSTSADKVSTDKYWNYAVVAGAITIFGLLV</sequence>
<proteinExistence type="predicted"/>
<protein>
    <submittedName>
        <fullName evidence="2 3">Uncharacterized protein</fullName>
    </submittedName>
</protein>
<evidence type="ECO:0000313" key="4">
    <source>
        <dbReference type="Proteomes" id="UP000008827"/>
    </source>
</evidence>
<name>A0A0R0H3R0_SOYBN</name>
<organism evidence="2">
    <name type="scientific">Glycine max</name>
    <name type="common">Soybean</name>
    <name type="synonym">Glycine hispida</name>
    <dbReference type="NCBI Taxonomy" id="3847"/>
    <lineage>
        <taxon>Eukaryota</taxon>
        <taxon>Viridiplantae</taxon>
        <taxon>Streptophyta</taxon>
        <taxon>Embryophyta</taxon>
        <taxon>Tracheophyta</taxon>
        <taxon>Spermatophyta</taxon>
        <taxon>Magnoliopsida</taxon>
        <taxon>eudicotyledons</taxon>
        <taxon>Gunneridae</taxon>
        <taxon>Pentapetalae</taxon>
        <taxon>rosids</taxon>
        <taxon>fabids</taxon>
        <taxon>Fabales</taxon>
        <taxon>Fabaceae</taxon>
        <taxon>Papilionoideae</taxon>
        <taxon>50 kb inversion clade</taxon>
        <taxon>NPAAA clade</taxon>
        <taxon>indigoferoid/millettioid clade</taxon>
        <taxon>Phaseoleae</taxon>
        <taxon>Glycine</taxon>
        <taxon>Glycine subgen. Soja</taxon>
    </lineage>
</organism>
<keyword evidence="4" id="KW-1185">Reference proteome</keyword>
<dbReference type="EnsemblPlants" id="KRH25254">
    <property type="protein sequence ID" value="KRH25254"/>
    <property type="gene ID" value="GLYMA_12G090200"/>
</dbReference>
<dbReference type="Proteomes" id="UP000008827">
    <property type="component" value="Chromosome 12"/>
</dbReference>
<evidence type="ECO:0000313" key="2">
    <source>
        <dbReference type="EMBL" id="KRH25254.1"/>
    </source>
</evidence>
<evidence type="ECO:0000256" key="1">
    <source>
        <dbReference type="SAM" id="MobiDB-lite"/>
    </source>
</evidence>
<evidence type="ECO:0000313" key="3">
    <source>
        <dbReference type="EnsemblPlants" id="KRH25254"/>
    </source>
</evidence>
<dbReference type="AlphaFoldDB" id="A0A0R0H3R0"/>
<dbReference type="PaxDb" id="3847-GLYMA12G09580.1"/>
<reference evidence="3" key="2">
    <citation type="submission" date="2018-02" db="UniProtKB">
        <authorList>
            <consortium name="EnsemblPlants"/>
        </authorList>
    </citation>
    <scope>IDENTIFICATION</scope>
    <source>
        <strain evidence="3">Williams 82</strain>
    </source>
</reference>